<evidence type="ECO:0000313" key="3">
    <source>
        <dbReference type="Proteomes" id="UP001281761"/>
    </source>
</evidence>
<accession>A0ABQ9XEZ5</accession>
<feature type="region of interest" description="Disordered" evidence="1">
    <location>
        <begin position="1"/>
        <end position="23"/>
    </location>
</feature>
<feature type="compositionally biased region" description="Polar residues" evidence="1">
    <location>
        <begin position="283"/>
        <end position="292"/>
    </location>
</feature>
<gene>
    <name evidence="2" type="ORF">BLNAU_16209</name>
</gene>
<proteinExistence type="predicted"/>
<feature type="compositionally biased region" description="Polar residues" evidence="1">
    <location>
        <begin position="10"/>
        <end position="23"/>
    </location>
</feature>
<sequence>MTEISKKPDTSSSQAHSDLSSPQFPLSMDCSPFLNWTYNPDESESEKAVIFRSLVATVKVYPALNDSLEAKAVEFLESVVPDDEEPMDSFLRSLGSNADESVTCFVQSIVVLLSSPSQIITAATIKMLDFLIYQCSAGVRYPLVQADLIPLLINILNPQSLSFVETKQIHINLMKTIRWFVWLSTPSSLKQLGVQDINEQQAVRETILQQVLIPSEKYIWHLCVNRSSIIDGDQSGYFLTLLAHLLRICPYYQPTMKVVLHMPVFFTIPSSGMEQNRGRNTTDGEDSASNVENGGHRRCDRTKTTKRQKRVLQQIYCYILDHMEQLAGHERSAASIEADKNQRIFTTGSDFFWTTPIFIIAIVTASIFPTSSHLSNLDSGRSINTPRIAQPSSLAPTFTPLPVSDPTPPDIVLRSFTTFPCRSLPLPRAYTTWMCQRRVGCGSDLEAMRKDSAQMESTRVFSLISTMLAKAARPRKTKLTRTSHRPMKDSV</sequence>
<dbReference type="Proteomes" id="UP001281761">
    <property type="component" value="Unassembled WGS sequence"/>
</dbReference>
<evidence type="ECO:0000256" key="1">
    <source>
        <dbReference type="SAM" id="MobiDB-lite"/>
    </source>
</evidence>
<name>A0ABQ9XEZ5_9EUKA</name>
<protein>
    <submittedName>
        <fullName evidence="2">Uncharacterized protein</fullName>
    </submittedName>
</protein>
<feature type="region of interest" description="Disordered" evidence="1">
    <location>
        <begin position="275"/>
        <end position="305"/>
    </location>
</feature>
<organism evidence="2 3">
    <name type="scientific">Blattamonas nauphoetae</name>
    <dbReference type="NCBI Taxonomy" id="2049346"/>
    <lineage>
        <taxon>Eukaryota</taxon>
        <taxon>Metamonada</taxon>
        <taxon>Preaxostyla</taxon>
        <taxon>Oxymonadida</taxon>
        <taxon>Blattamonas</taxon>
    </lineage>
</organism>
<evidence type="ECO:0000313" key="2">
    <source>
        <dbReference type="EMBL" id="KAK2948866.1"/>
    </source>
</evidence>
<comment type="caution">
    <text evidence="2">The sequence shown here is derived from an EMBL/GenBank/DDBJ whole genome shotgun (WGS) entry which is preliminary data.</text>
</comment>
<dbReference type="EMBL" id="JARBJD010000167">
    <property type="protein sequence ID" value="KAK2948866.1"/>
    <property type="molecule type" value="Genomic_DNA"/>
</dbReference>
<keyword evidence="3" id="KW-1185">Reference proteome</keyword>
<reference evidence="2 3" key="1">
    <citation type="journal article" date="2022" name="bioRxiv">
        <title>Genomics of Preaxostyla Flagellates Illuminates Evolutionary Transitions and the Path Towards Mitochondrial Loss.</title>
        <authorList>
            <person name="Novak L.V.F."/>
            <person name="Treitli S.C."/>
            <person name="Pyrih J."/>
            <person name="Halakuc P."/>
            <person name="Pipaliya S.V."/>
            <person name="Vacek V."/>
            <person name="Brzon O."/>
            <person name="Soukal P."/>
            <person name="Eme L."/>
            <person name="Dacks J.B."/>
            <person name="Karnkowska A."/>
            <person name="Elias M."/>
            <person name="Hampl V."/>
        </authorList>
    </citation>
    <scope>NUCLEOTIDE SEQUENCE [LARGE SCALE GENOMIC DNA]</scope>
    <source>
        <strain evidence="2">NAU3</strain>
        <tissue evidence="2">Gut</tissue>
    </source>
</reference>
<feature type="compositionally biased region" description="Basic and acidic residues" evidence="1">
    <location>
        <begin position="294"/>
        <end position="303"/>
    </location>
</feature>